<dbReference type="Pfam" id="PF00669">
    <property type="entry name" value="Flagellin_N"/>
    <property type="match status" value="1"/>
</dbReference>
<dbReference type="GO" id="GO:0009288">
    <property type="term" value="C:bacterial-type flagellum"/>
    <property type="evidence" value="ECO:0007669"/>
    <property type="project" value="UniProtKB-SubCell"/>
</dbReference>
<evidence type="ECO:0000259" key="4">
    <source>
        <dbReference type="Pfam" id="PF00669"/>
    </source>
</evidence>
<reference evidence="6 7" key="1">
    <citation type="submission" date="2018-04" db="EMBL/GenBank/DDBJ databases">
        <title>Complete genome sequence of the nitrogen-fixing bacterium Azospirillum humicireducens type strain SgZ-5.</title>
        <authorList>
            <person name="Yu Z."/>
        </authorList>
    </citation>
    <scope>NUCLEOTIDE SEQUENCE [LARGE SCALE GENOMIC DNA]</scope>
    <source>
        <strain evidence="6 7">SgZ-5</strain>
        <plasmid evidence="6 7">pYZ5</plasmid>
    </source>
</reference>
<organism evidence="6 7">
    <name type="scientific">Azospirillum humicireducens</name>
    <dbReference type="NCBI Taxonomy" id="1226968"/>
    <lineage>
        <taxon>Bacteria</taxon>
        <taxon>Pseudomonadati</taxon>
        <taxon>Pseudomonadota</taxon>
        <taxon>Alphaproteobacteria</taxon>
        <taxon>Rhodospirillales</taxon>
        <taxon>Azospirillaceae</taxon>
        <taxon>Azospirillum</taxon>
    </lineage>
</organism>
<dbReference type="PANTHER" id="PTHR42792:SF2">
    <property type="entry name" value="FLAGELLIN"/>
    <property type="match status" value="1"/>
</dbReference>
<evidence type="ECO:0000259" key="5">
    <source>
        <dbReference type="Pfam" id="PF00700"/>
    </source>
</evidence>
<dbReference type="Pfam" id="PF00700">
    <property type="entry name" value="Flagellin_C"/>
    <property type="match status" value="1"/>
</dbReference>
<dbReference type="Proteomes" id="UP000077405">
    <property type="component" value="Plasmid pYZ5"/>
</dbReference>
<evidence type="ECO:0000313" key="7">
    <source>
        <dbReference type="Proteomes" id="UP000077405"/>
    </source>
</evidence>
<dbReference type="EMBL" id="CP028906">
    <property type="protein sequence ID" value="AWB08317.1"/>
    <property type="molecule type" value="Genomic_DNA"/>
</dbReference>
<dbReference type="PANTHER" id="PTHR42792">
    <property type="entry name" value="FLAGELLIN"/>
    <property type="match status" value="1"/>
</dbReference>
<evidence type="ECO:0000256" key="3">
    <source>
        <dbReference type="RuleBase" id="RU362073"/>
    </source>
</evidence>
<comment type="function">
    <text evidence="3">Flagellin is the subunit protein which polymerizes to form the filaments of bacterial flagella.</text>
</comment>
<dbReference type="InterPro" id="IPR001029">
    <property type="entry name" value="Flagellin_N"/>
</dbReference>
<dbReference type="GO" id="GO:0005198">
    <property type="term" value="F:structural molecule activity"/>
    <property type="evidence" value="ECO:0007669"/>
    <property type="project" value="InterPro"/>
</dbReference>
<dbReference type="RefSeq" id="WP_108548581.1">
    <property type="nucleotide sequence ID" value="NZ_CP028906.1"/>
</dbReference>
<dbReference type="SUPFAM" id="SSF64518">
    <property type="entry name" value="Phase 1 flagellin"/>
    <property type="match status" value="1"/>
</dbReference>
<keyword evidence="3" id="KW-0964">Secreted</keyword>
<feature type="domain" description="Flagellin N-terminal" evidence="4">
    <location>
        <begin position="11"/>
        <end position="147"/>
    </location>
</feature>
<name>A0A2R4VV63_9PROT</name>
<feature type="domain" description="Flagellin C-terminal" evidence="5">
    <location>
        <begin position="764"/>
        <end position="846"/>
    </location>
</feature>
<dbReference type="AlphaFoldDB" id="A0A2R4VV63"/>
<sequence length="846" mass="90242">MAGSSTTITTAARSNVLTLQSVQQKINASQARLATGSRITAALDNPPVYFAAKGMDERANDMMALKDAMGQAISTVKAADEGVQHIGELVEHARGLTVAALQNLGNDPASRESRRKLAEQYDGLLTQIDKMAEDSGYGGKNLINNVSTQFLPSVADKVEAASVPGIRRADVTNANDMNTYKVRVHGDGAITASEDSLRAIDDSLGVKNFRLFGFNSLTQGSFDNLAVSLRRQGADKAVLSVRDGGETRDVEIDLKDAANMTRPKAFRTEFQSGAWVAFDYDVADLAKRLTDNAIIEVPVSKNIDLSIDVTDNSGRTVRHSLTGQDGGNRIVPGENSFIFDDGTVRVDVDPKLIQQASNYAEKLKIDGPLAPALSNIKAHNRATDGAFTIQYEESAQTGYLIPQPTFGFDPNYGFASQMIQRPAVTQQVSFNFFSDGGWITADSDFGSLEAKPTSAVHIQQTNGAFAPSVIPIMGTWNFDDFPVGWGNFSSSTTIAVNVSGNDAAGVGKRKVIFTDTTGSSAEAIVGNTETTPDDSFTVTLKGGANDGANVTVYAGDGFGLPYEQRISVFTGSAIYQANSYGGPATLDLKDADASSNIAMSGVLNVITGVNDSARPGYRTVTLQPGSSGINGGSHSFEISNAAINDQSFTIPSGYFKGMTIRMDFATGSGFNEFFINPAPKVATTSPTTVLYRAANSGKPFDLNVQQHTSTLDGADLRVQLGFAQNDNLTVRALNLTANGTGLRIDRSVNGWESREDIEKAATELDGAMQKLRSAGTELSNGLNIITTRETFTKEFSDVLSEGAAKLTLLDQNEESSNLLMLQTRQQLSMTALTLAAKSQQSILNLF</sequence>
<keyword evidence="6" id="KW-0614">Plasmid</keyword>
<keyword evidence="7" id="KW-1185">Reference proteome</keyword>
<comment type="similarity">
    <text evidence="1 3">Belongs to the bacterial flagellin family.</text>
</comment>
<gene>
    <name evidence="6" type="ORF">A6A40_25085</name>
</gene>
<evidence type="ECO:0000256" key="1">
    <source>
        <dbReference type="ARBA" id="ARBA00005709"/>
    </source>
</evidence>
<evidence type="ECO:0000313" key="6">
    <source>
        <dbReference type="EMBL" id="AWB08317.1"/>
    </source>
</evidence>
<dbReference type="InterPro" id="IPR046358">
    <property type="entry name" value="Flagellin_C"/>
</dbReference>
<dbReference type="Gene3D" id="1.20.1330.10">
    <property type="entry name" value="f41 fragment of flagellin, N-terminal domain"/>
    <property type="match status" value="2"/>
</dbReference>
<evidence type="ECO:0000256" key="2">
    <source>
        <dbReference type="ARBA" id="ARBA00023143"/>
    </source>
</evidence>
<dbReference type="KEGG" id="ahu:A6A40_25085"/>
<dbReference type="InterPro" id="IPR001492">
    <property type="entry name" value="Flagellin"/>
</dbReference>
<protein>
    <recommendedName>
        <fullName evidence="3">Flagellin</fullName>
    </recommendedName>
</protein>
<geneLocation type="plasmid" evidence="6 7">
    <name>pYZ5</name>
</geneLocation>
<proteinExistence type="inferred from homology"/>
<comment type="subcellular location">
    <subcellularLocation>
        <location evidence="3">Secreted</location>
    </subcellularLocation>
    <subcellularLocation>
        <location evidence="3">Bacterial flagellum</location>
    </subcellularLocation>
</comment>
<dbReference type="GO" id="GO:0005576">
    <property type="term" value="C:extracellular region"/>
    <property type="evidence" value="ECO:0007669"/>
    <property type="project" value="UniProtKB-SubCell"/>
</dbReference>
<accession>A0A2R4VV63</accession>
<keyword evidence="2 3" id="KW-0975">Bacterial flagellum</keyword>